<sequence length="47" mass="5404">MILFPILLIAVLFIVNVSKQENVFSGFFFSLVLGNGYFDYFCLPYFG</sequence>
<protein>
    <submittedName>
        <fullName evidence="1">Uncharacterized protein</fullName>
    </submittedName>
</protein>
<proteinExistence type="predicted"/>
<dbReference type="EMBL" id="NIBL01000001">
    <property type="protein sequence ID" value="OUZ18890.1"/>
    <property type="molecule type" value="Genomic_DNA"/>
</dbReference>
<comment type="caution">
    <text evidence="1">The sequence shown here is derived from an EMBL/GenBank/DDBJ whole genome shotgun (WGS) entry which is preliminary data.</text>
</comment>
<dbReference type="AlphaFoldDB" id="A0A200I3G9"/>
<dbReference type="Proteomes" id="UP000196503">
    <property type="component" value="Unassembled WGS sequence"/>
</dbReference>
<accession>A0A200I3G9</accession>
<organism evidence="1 2">
    <name type="scientific">Enterococcus cecorum</name>
    <dbReference type="NCBI Taxonomy" id="44008"/>
    <lineage>
        <taxon>Bacteria</taxon>
        <taxon>Bacillati</taxon>
        <taxon>Bacillota</taxon>
        <taxon>Bacilli</taxon>
        <taxon>Lactobacillales</taxon>
        <taxon>Enterococcaceae</taxon>
        <taxon>Enterococcus</taxon>
    </lineage>
</organism>
<evidence type="ECO:0000313" key="1">
    <source>
        <dbReference type="EMBL" id="OUZ18890.1"/>
    </source>
</evidence>
<gene>
    <name evidence="1" type="ORF">A5869_000538</name>
</gene>
<reference evidence="1 2" key="1">
    <citation type="submission" date="2017-05" db="EMBL/GenBank/DDBJ databases">
        <title>The Genome Sequence of Enterococcus faecium 2D5_DIV0622.</title>
        <authorList>
            <consortium name="The Broad Institute Genomics Platform"/>
            <consortium name="The Broad Institute Genomic Center for Infectious Diseases"/>
            <person name="Earl A."/>
            <person name="Manson A."/>
            <person name="Schwartman J."/>
            <person name="Gilmore M."/>
            <person name="Abouelleil A."/>
            <person name="Cao P."/>
            <person name="Chapman S."/>
            <person name="Cusick C."/>
            <person name="Shea T."/>
            <person name="Young S."/>
            <person name="Neafsey D."/>
            <person name="Nusbaum C."/>
            <person name="Birren B."/>
        </authorList>
    </citation>
    <scope>NUCLEOTIDE SEQUENCE [LARGE SCALE GENOMIC DNA]</scope>
    <source>
        <strain evidence="1 2">2D5_DIV0622</strain>
    </source>
</reference>
<evidence type="ECO:0000313" key="2">
    <source>
        <dbReference type="Proteomes" id="UP000196503"/>
    </source>
</evidence>
<name>A0A200I3G9_9ENTE</name>